<feature type="region of interest" description="Disordered" evidence="1">
    <location>
        <begin position="82"/>
        <end position="101"/>
    </location>
</feature>
<dbReference type="Proteomes" id="UP000504606">
    <property type="component" value="Unplaced"/>
</dbReference>
<keyword evidence="2" id="KW-1185">Reference proteome</keyword>
<evidence type="ECO:0000256" key="1">
    <source>
        <dbReference type="SAM" id="MobiDB-lite"/>
    </source>
</evidence>
<accession>A0A9C6U5T8</accession>
<evidence type="ECO:0000313" key="2">
    <source>
        <dbReference type="Proteomes" id="UP000504606"/>
    </source>
</evidence>
<protein>
    <submittedName>
        <fullName evidence="3">Uncharacterized protein LOC127749166</fullName>
    </submittedName>
</protein>
<sequence>MSTDNKEKVRRQRAVAKKAVRPDEEWPVAKHLQQHPGAEASRDLEDELASMETELGEMQLELAQVQKEREILEGQRRVLKAVAPTATRPDSNPTCTPAVRGGGEGDYLIQLQIVLVSMMMTC</sequence>
<reference evidence="3" key="1">
    <citation type="submission" date="2025-08" db="UniProtKB">
        <authorList>
            <consortium name="RefSeq"/>
        </authorList>
    </citation>
    <scope>IDENTIFICATION</scope>
    <source>
        <tissue evidence="3">Whole organism</tissue>
    </source>
</reference>
<dbReference type="RefSeq" id="XP_052122243.1">
    <property type="nucleotide sequence ID" value="XM_052266283.1"/>
</dbReference>
<feature type="region of interest" description="Disordered" evidence="1">
    <location>
        <begin position="1"/>
        <end position="42"/>
    </location>
</feature>
<organism evidence="2 3">
    <name type="scientific">Frankliniella occidentalis</name>
    <name type="common">Western flower thrips</name>
    <name type="synonym">Euthrips occidentalis</name>
    <dbReference type="NCBI Taxonomy" id="133901"/>
    <lineage>
        <taxon>Eukaryota</taxon>
        <taxon>Metazoa</taxon>
        <taxon>Ecdysozoa</taxon>
        <taxon>Arthropoda</taxon>
        <taxon>Hexapoda</taxon>
        <taxon>Insecta</taxon>
        <taxon>Pterygota</taxon>
        <taxon>Neoptera</taxon>
        <taxon>Paraneoptera</taxon>
        <taxon>Thysanoptera</taxon>
        <taxon>Terebrantia</taxon>
        <taxon>Thripoidea</taxon>
        <taxon>Thripidae</taxon>
        <taxon>Frankliniella</taxon>
    </lineage>
</organism>
<proteinExistence type="predicted"/>
<feature type="compositionally biased region" description="Basic residues" evidence="1">
    <location>
        <begin position="8"/>
        <end position="19"/>
    </location>
</feature>
<dbReference type="GeneID" id="127749166"/>
<evidence type="ECO:0000313" key="3">
    <source>
        <dbReference type="RefSeq" id="XP_052122243.1"/>
    </source>
</evidence>
<name>A0A9C6U5T8_FRAOC</name>
<dbReference type="AlphaFoldDB" id="A0A9C6U5T8"/>
<gene>
    <name evidence="3" type="primary">LOC127749166</name>
</gene>
<dbReference type="KEGG" id="foc:127749166"/>